<sequence>MSAPVLNRRLLLEAPQTVSDGAGGLAETWTLLGTLWGEIRPRSGREALGEAGPVAVGMFRITLRGAPQGAPERPVPGQRLRHGARIFRVLAVTEREPGGMYLTCETREEVAA</sequence>
<dbReference type="Pfam" id="PF05521">
    <property type="entry name" value="Phage_HCP"/>
    <property type="match status" value="1"/>
</dbReference>
<dbReference type="STRING" id="282683.SAMN04488105_112136"/>
<reference evidence="2" key="1">
    <citation type="submission" date="2016-10" db="EMBL/GenBank/DDBJ databases">
        <authorList>
            <person name="Varghese N."/>
            <person name="Submissions S."/>
        </authorList>
    </citation>
    <scope>NUCLEOTIDE SEQUENCE [LARGE SCALE GENOMIC DNA]</scope>
    <source>
        <strain evidence="2">DSM 10146</strain>
    </source>
</reference>
<accession>A0A1G7IBP5</accession>
<dbReference type="AlphaFoldDB" id="A0A1G7IBP5"/>
<gene>
    <name evidence="1" type="ORF">SAMN04488105_112136</name>
</gene>
<dbReference type="EMBL" id="FNAV01000012">
    <property type="protein sequence ID" value="SDF09988.1"/>
    <property type="molecule type" value="Genomic_DNA"/>
</dbReference>
<name>A0A1G7IBP5_9RHOB</name>
<protein>
    <submittedName>
        <fullName evidence="1">Head-tail adaptor</fullName>
    </submittedName>
</protein>
<dbReference type="InterPro" id="IPR038666">
    <property type="entry name" value="SSP1_head-tail_sf"/>
</dbReference>
<dbReference type="Proteomes" id="UP000198994">
    <property type="component" value="Unassembled WGS sequence"/>
</dbReference>
<dbReference type="RefSeq" id="WP_008885987.1">
    <property type="nucleotide sequence ID" value="NZ_FNAV01000012.1"/>
</dbReference>
<organism evidence="1 2">
    <name type="scientific">Salipiger thiooxidans</name>
    <dbReference type="NCBI Taxonomy" id="282683"/>
    <lineage>
        <taxon>Bacteria</taxon>
        <taxon>Pseudomonadati</taxon>
        <taxon>Pseudomonadota</taxon>
        <taxon>Alphaproteobacteria</taxon>
        <taxon>Rhodobacterales</taxon>
        <taxon>Roseobacteraceae</taxon>
        <taxon>Salipiger</taxon>
    </lineage>
</organism>
<dbReference type="Gene3D" id="2.40.10.270">
    <property type="entry name" value="Bacteriophage SPP1 head-tail adaptor protein"/>
    <property type="match status" value="1"/>
</dbReference>
<proteinExistence type="predicted"/>
<dbReference type="InterPro" id="IPR008767">
    <property type="entry name" value="Phage_SPP1_head-tail_adaptor"/>
</dbReference>
<evidence type="ECO:0000313" key="1">
    <source>
        <dbReference type="EMBL" id="SDF09988.1"/>
    </source>
</evidence>
<evidence type="ECO:0000313" key="2">
    <source>
        <dbReference type="Proteomes" id="UP000198994"/>
    </source>
</evidence>
<dbReference type="OrthoDB" id="7570189at2"/>
<keyword evidence="2" id="KW-1185">Reference proteome</keyword>